<dbReference type="EMBL" id="CM047582">
    <property type="protein sequence ID" value="KAI9914302.1"/>
    <property type="molecule type" value="Genomic_DNA"/>
</dbReference>
<keyword evidence="2" id="KW-1185">Reference proteome</keyword>
<reference evidence="1 2" key="1">
    <citation type="journal article" date="2022" name="bioRxiv">
        <title>The genome of the oomycete Peronosclerospora sorghi, a cosmopolitan pathogen of maize and sorghum, is inflated with dispersed pseudogenes.</title>
        <authorList>
            <person name="Fletcher K."/>
            <person name="Martin F."/>
            <person name="Isakeit T."/>
            <person name="Cavanaugh K."/>
            <person name="Magill C."/>
            <person name="Michelmore R."/>
        </authorList>
    </citation>
    <scope>NUCLEOTIDE SEQUENCE [LARGE SCALE GENOMIC DNA]</scope>
    <source>
        <strain evidence="1">P6</strain>
    </source>
</reference>
<organism evidence="1 2">
    <name type="scientific">Peronosclerospora sorghi</name>
    <dbReference type="NCBI Taxonomy" id="230839"/>
    <lineage>
        <taxon>Eukaryota</taxon>
        <taxon>Sar</taxon>
        <taxon>Stramenopiles</taxon>
        <taxon>Oomycota</taxon>
        <taxon>Peronosporomycetes</taxon>
        <taxon>Peronosporales</taxon>
        <taxon>Peronosporaceae</taxon>
        <taxon>Peronosclerospora</taxon>
    </lineage>
</organism>
<comment type="caution">
    <text evidence="1">The sequence shown here is derived from an EMBL/GenBank/DDBJ whole genome shotgun (WGS) entry which is preliminary data.</text>
</comment>
<evidence type="ECO:0000313" key="2">
    <source>
        <dbReference type="Proteomes" id="UP001163321"/>
    </source>
</evidence>
<name>A0ACC0W6F4_9STRA</name>
<sequence length="68" mass="7714">MAAEWYEHQNYNGGIWDGTNSIGAMQRGGITGRCEATTTTLMHCTFTKRALDYVEYKESYVPLTEDET</sequence>
<gene>
    <name evidence="1" type="ORF">PsorP6_007627</name>
</gene>
<dbReference type="Proteomes" id="UP001163321">
    <property type="component" value="Chromosome 3"/>
</dbReference>
<evidence type="ECO:0000313" key="1">
    <source>
        <dbReference type="EMBL" id="KAI9914302.1"/>
    </source>
</evidence>
<accession>A0ACC0W6F4</accession>
<protein>
    <submittedName>
        <fullName evidence="1">Uncharacterized protein</fullName>
    </submittedName>
</protein>
<proteinExistence type="predicted"/>